<dbReference type="GO" id="GO:0036297">
    <property type="term" value="P:interstrand cross-link repair"/>
    <property type="evidence" value="ECO:0007669"/>
    <property type="project" value="TreeGrafter"/>
</dbReference>
<evidence type="ECO:0000256" key="2">
    <source>
        <dbReference type="ARBA" id="ARBA00022840"/>
    </source>
</evidence>
<dbReference type="GO" id="GO:0016787">
    <property type="term" value="F:hydrolase activity"/>
    <property type="evidence" value="ECO:0007669"/>
    <property type="project" value="UniProtKB-KW"/>
</dbReference>
<dbReference type="SMART" id="SM00487">
    <property type="entry name" value="DEXDc"/>
    <property type="match status" value="1"/>
</dbReference>
<keyword evidence="6" id="KW-1185">Reference proteome</keyword>
<dbReference type="InterPro" id="IPR027417">
    <property type="entry name" value="P-loop_NTPase"/>
</dbReference>
<dbReference type="Proteomes" id="UP000494365">
    <property type="component" value="Unassembled WGS sequence"/>
</dbReference>
<keyword evidence="2" id="KW-0067">ATP-binding</keyword>
<dbReference type="Pfam" id="PF00271">
    <property type="entry name" value="Helicase_C"/>
    <property type="match status" value="1"/>
</dbReference>
<dbReference type="GO" id="GO:0003724">
    <property type="term" value="F:RNA helicase activity"/>
    <property type="evidence" value="ECO:0007669"/>
    <property type="project" value="UniProtKB-EC"/>
</dbReference>
<dbReference type="EC" id="3.6.4.13" evidence="5"/>
<dbReference type="SUPFAM" id="SSF52540">
    <property type="entry name" value="P-loop containing nucleoside triphosphate hydrolases"/>
    <property type="match status" value="1"/>
</dbReference>
<dbReference type="GO" id="GO:0005524">
    <property type="term" value="F:ATP binding"/>
    <property type="evidence" value="ECO:0007669"/>
    <property type="project" value="UniProtKB-KW"/>
</dbReference>
<keyword evidence="5" id="KW-0378">Hydrolase</keyword>
<dbReference type="Gene3D" id="3.40.50.300">
    <property type="entry name" value="P-loop containing nucleotide triphosphate hydrolases"/>
    <property type="match status" value="2"/>
</dbReference>
<dbReference type="GO" id="GO:0006289">
    <property type="term" value="P:nucleotide-excision repair"/>
    <property type="evidence" value="ECO:0007669"/>
    <property type="project" value="TreeGrafter"/>
</dbReference>
<dbReference type="PANTHER" id="PTHR47957">
    <property type="entry name" value="ATP-DEPENDENT HELICASE HRQ1"/>
    <property type="match status" value="1"/>
</dbReference>
<dbReference type="InterPro" id="IPR001650">
    <property type="entry name" value="Helicase_C-like"/>
</dbReference>
<dbReference type="SMART" id="SM00490">
    <property type="entry name" value="HELICc"/>
    <property type="match status" value="1"/>
</dbReference>
<dbReference type="PROSITE" id="PS51194">
    <property type="entry name" value="HELICASE_CTER"/>
    <property type="match status" value="1"/>
</dbReference>
<gene>
    <name evidence="5" type="primary">srmB_1</name>
    <name evidence="5" type="ORF">LMG28614_02240</name>
</gene>
<dbReference type="RefSeq" id="WP_175149563.1">
    <property type="nucleotide sequence ID" value="NZ_CADIKK010000008.1"/>
</dbReference>
<name>A0A6S7B557_9BURK</name>
<dbReference type="InterPro" id="IPR011545">
    <property type="entry name" value="DEAD/DEAH_box_helicase_dom"/>
</dbReference>
<proteinExistence type="predicted"/>
<keyword evidence="1" id="KW-0547">Nucleotide-binding</keyword>
<evidence type="ECO:0000259" key="4">
    <source>
        <dbReference type="PROSITE" id="PS51194"/>
    </source>
</evidence>
<evidence type="ECO:0000256" key="1">
    <source>
        <dbReference type="ARBA" id="ARBA00022741"/>
    </source>
</evidence>
<feature type="domain" description="Helicase ATP-binding" evidence="3">
    <location>
        <begin position="61"/>
        <end position="243"/>
    </location>
</feature>
<dbReference type="InterPro" id="IPR014001">
    <property type="entry name" value="Helicase_ATP-bd"/>
</dbReference>
<dbReference type="EMBL" id="CADIKK010000008">
    <property type="protein sequence ID" value="CAB3785926.1"/>
    <property type="molecule type" value="Genomic_DNA"/>
</dbReference>
<dbReference type="AlphaFoldDB" id="A0A6S7B557"/>
<reference evidence="5 6" key="1">
    <citation type="submission" date="2020-04" db="EMBL/GenBank/DDBJ databases">
        <authorList>
            <person name="De Canck E."/>
        </authorList>
    </citation>
    <scope>NUCLEOTIDE SEQUENCE [LARGE SCALE GENOMIC DNA]</scope>
    <source>
        <strain evidence="5 6">LMG 28614</strain>
    </source>
</reference>
<dbReference type="GO" id="GO:0043138">
    <property type="term" value="F:3'-5' DNA helicase activity"/>
    <property type="evidence" value="ECO:0007669"/>
    <property type="project" value="TreeGrafter"/>
</dbReference>
<dbReference type="PROSITE" id="PS51192">
    <property type="entry name" value="HELICASE_ATP_BIND_1"/>
    <property type="match status" value="1"/>
</dbReference>
<evidence type="ECO:0000313" key="5">
    <source>
        <dbReference type="EMBL" id="CAB3785926.1"/>
    </source>
</evidence>
<dbReference type="PANTHER" id="PTHR47957:SF3">
    <property type="entry name" value="ATP-DEPENDENT HELICASE HRQ1"/>
    <property type="match status" value="1"/>
</dbReference>
<organism evidence="5 6">
    <name type="scientific">Paraburkholderia ultramafica</name>
    <dbReference type="NCBI Taxonomy" id="1544867"/>
    <lineage>
        <taxon>Bacteria</taxon>
        <taxon>Pseudomonadati</taxon>
        <taxon>Pseudomonadota</taxon>
        <taxon>Betaproteobacteria</taxon>
        <taxon>Burkholderiales</taxon>
        <taxon>Burkholderiaceae</taxon>
        <taxon>Paraburkholderia</taxon>
    </lineage>
</organism>
<evidence type="ECO:0000259" key="3">
    <source>
        <dbReference type="PROSITE" id="PS51192"/>
    </source>
</evidence>
<protein>
    <submittedName>
        <fullName evidence="5">ATP-dependent RNA helicase SrmB</fullName>
        <ecNumber evidence="5">3.6.4.13</ecNumber>
    </submittedName>
</protein>
<dbReference type="Pfam" id="PF00270">
    <property type="entry name" value="DEAD"/>
    <property type="match status" value="1"/>
</dbReference>
<dbReference type="GO" id="GO:0003676">
    <property type="term" value="F:nucleic acid binding"/>
    <property type="evidence" value="ECO:0007669"/>
    <property type="project" value="InterPro"/>
</dbReference>
<feature type="domain" description="Helicase C-terminal" evidence="4">
    <location>
        <begin position="271"/>
        <end position="440"/>
    </location>
</feature>
<keyword evidence="5" id="KW-0347">Helicase</keyword>
<accession>A0A6S7B557</accession>
<evidence type="ECO:0000313" key="6">
    <source>
        <dbReference type="Proteomes" id="UP000494365"/>
    </source>
</evidence>
<sequence length="883" mass="98695">MDSKKLEQYFHDAGWTVVHRDHRKARDGVFYPFDDLGLEAPSLAALRGFHRGIYRHQREAIERYLEGHNLAVTTPTASGKTMIFNVCALEELSVDPKARIAAVYPLKALAAEQTERWQKLVADSGINVKVGRIDGGVQSHERLSVLKESRVVVMTPDIIHAWLLSSIDMPAVREFLANLTLLIADEAHTYSGVFGSNSAFLFRRLLHATRKLGGDFNFIASSATMEDPQAHLHKLTGEHFDVIGADMDSSARSESQLLMVNPPRAKDLLSSVSDLITFAATQTSHQSITFVDSRKQTEYLASIVERRVSEEAESDEVNLGKLEELQVYPYRSGYEEDDRTRIQKKLALGSLKGVVSTSALEMGIDLPYLTLGILFGIPRSATSLFQRIGRVGRKQPGVVIIVNNGSVVSESVFRDPARLESLPLLRSALYLHNQRIQYIHAMCLAQQGGEDQAVSGNKTENDGKFTSPLPLPDDFAMLCEAERVGEVSTELQSMKAQAGDDPHHTFPLRNLDAQFKVQHQQGPNVFNLGSLSMSQLLREAYPGAVYYYQTKPYRIVRIRKQQRIVEARPEKRYFTAPLMLQPLILPNLSGDNVHQGHRYGSLLVIECALQVREAVCGFTERRGNNQLEFKYPLDPAHGLFQDAATFPNYSFTSGVIFTHPALSREGVRRSVLAEIIQEAFLMSLPFERQDISAGADKHRATRDPVTEGDKFICVYDQTYGSLRLTSHLMKKEVLRDVFTRARDIALNDANLELNEETVRVITELAECVEQEPSELGDAATSGNQAEQFVPIVSPGSIGINVHRDNEEFEVDGVFFSPQMQGLAYRGRPVSGRMKVEAANRRHSATTIQVPIDHIRPLNGESKIGYYSMETGEMFDQIPFDGEF</sequence>